<evidence type="ECO:0000256" key="3">
    <source>
        <dbReference type="ARBA" id="ARBA00022692"/>
    </source>
</evidence>
<dbReference type="AlphaFoldDB" id="A0A1J5QRQ1"/>
<dbReference type="GO" id="GO:0005886">
    <property type="term" value="C:plasma membrane"/>
    <property type="evidence" value="ECO:0007669"/>
    <property type="project" value="UniProtKB-SubCell"/>
</dbReference>
<sequence>MPFAVLFVALSFLSDPFLHTENLLNILDQQSSLLIIAAAGTLVLVAGGIDLSVGATYSLAAVVAATAGQKHSTLYAVMAGLIVGLGVGLLNGVIITVLRINSLIATLAMSFVIGGIGAKVTGGNLIVLTDRPGFGKIAQGVFLGTPSSVWLMLLVVLFLGILLTRTVLGRHFFAAGGNAEAARLAGIRVNQVRIMTFVLSGGAAGLAGIIDASRVLSAQSSQGSALAFTVLAGIVVGGTSIAGGDGSVVRTVIGVLFIALIGNGFDLLGLDPLYQQITLGVILLIAVALDAWSRKQRR</sequence>
<accession>A0A1J5QRQ1</accession>
<feature type="transmembrane region" description="Helical" evidence="6">
    <location>
        <begin position="104"/>
        <end position="128"/>
    </location>
</feature>
<proteinExistence type="predicted"/>
<keyword evidence="4 6" id="KW-1133">Transmembrane helix</keyword>
<keyword evidence="5 6" id="KW-0472">Membrane</keyword>
<dbReference type="CDD" id="cd06579">
    <property type="entry name" value="TM_PBP1_transp_AraH_like"/>
    <property type="match status" value="1"/>
</dbReference>
<keyword evidence="3 6" id="KW-0812">Transmembrane</keyword>
<dbReference type="PANTHER" id="PTHR32196">
    <property type="entry name" value="ABC TRANSPORTER PERMEASE PROTEIN YPHD-RELATED-RELATED"/>
    <property type="match status" value="1"/>
</dbReference>
<feature type="transmembrane region" description="Helical" evidence="6">
    <location>
        <begin position="36"/>
        <end position="62"/>
    </location>
</feature>
<evidence type="ECO:0000256" key="6">
    <source>
        <dbReference type="SAM" id="Phobius"/>
    </source>
</evidence>
<evidence type="ECO:0000313" key="7">
    <source>
        <dbReference type="EMBL" id="OIQ86294.1"/>
    </source>
</evidence>
<dbReference type="EMBL" id="MLJW01000488">
    <property type="protein sequence ID" value="OIQ86294.1"/>
    <property type="molecule type" value="Genomic_DNA"/>
</dbReference>
<comment type="caution">
    <text evidence="7">The sequence shown here is derived from an EMBL/GenBank/DDBJ whole genome shotgun (WGS) entry which is preliminary data.</text>
</comment>
<evidence type="ECO:0000256" key="5">
    <source>
        <dbReference type="ARBA" id="ARBA00023136"/>
    </source>
</evidence>
<keyword evidence="2" id="KW-1003">Cell membrane</keyword>
<evidence type="ECO:0000256" key="4">
    <source>
        <dbReference type="ARBA" id="ARBA00022989"/>
    </source>
</evidence>
<reference evidence="7" key="1">
    <citation type="submission" date="2016-10" db="EMBL/GenBank/DDBJ databases">
        <title>Sequence of Gallionella enrichment culture.</title>
        <authorList>
            <person name="Poehlein A."/>
            <person name="Muehling M."/>
            <person name="Daniel R."/>
        </authorList>
    </citation>
    <scope>NUCLEOTIDE SEQUENCE</scope>
</reference>
<dbReference type="InterPro" id="IPR001851">
    <property type="entry name" value="ABC_transp_permease"/>
</dbReference>
<dbReference type="GO" id="GO:0022857">
    <property type="term" value="F:transmembrane transporter activity"/>
    <property type="evidence" value="ECO:0007669"/>
    <property type="project" value="InterPro"/>
</dbReference>
<protein>
    <submittedName>
        <fullName evidence="7">Ribose transport system permease protein RbsC</fullName>
    </submittedName>
</protein>
<feature type="transmembrane region" description="Helical" evidence="6">
    <location>
        <begin position="273"/>
        <end position="292"/>
    </location>
</feature>
<feature type="transmembrane region" description="Helical" evidence="6">
    <location>
        <begin position="140"/>
        <end position="163"/>
    </location>
</feature>
<name>A0A1J5QRQ1_9ZZZZ</name>
<comment type="subcellular location">
    <subcellularLocation>
        <location evidence="1">Cell membrane</location>
        <topology evidence="1">Multi-pass membrane protein</topology>
    </subcellularLocation>
</comment>
<feature type="transmembrane region" description="Helical" evidence="6">
    <location>
        <begin position="74"/>
        <end position="98"/>
    </location>
</feature>
<feature type="transmembrane region" description="Helical" evidence="6">
    <location>
        <begin position="228"/>
        <end position="261"/>
    </location>
</feature>
<evidence type="ECO:0000256" key="2">
    <source>
        <dbReference type="ARBA" id="ARBA00022475"/>
    </source>
</evidence>
<organism evidence="7">
    <name type="scientific">mine drainage metagenome</name>
    <dbReference type="NCBI Taxonomy" id="410659"/>
    <lineage>
        <taxon>unclassified sequences</taxon>
        <taxon>metagenomes</taxon>
        <taxon>ecological metagenomes</taxon>
    </lineage>
</organism>
<feature type="transmembrane region" description="Helical" evidence="6">
    <location>
        <begin position="194"/>
        <end position="216"/>
    </location>
</feature>
<evidence type="ECO:0000256" key="1">
    <source>
        <dbReference type="ARBA" id="ARBA00004651"/>
    </source>
</evidence>
<dbReference type="Pfam" id="PF02653">
    <property type="entry name" value="BPD_transp_2"/>
    <property type="match status" value="1"/>
</dbReference>
<gene>
    <name evidence="7" type="primary">rbsC_1</name>
    <name evidence="7" type="ORF">GALL_318380</name>
</gene>
<dbReference type="PANTHER" id="PTHR32196:SF72">
    <property type="entry name" value="RIBOSE IMPORT PERMEASE PROTEIN RBSC"/>
    <property type="match status" value="1"/>
</dbReference>